<dbReference type="PANTHER" id="PTHR45586:SF1">
    <property type="entry name" value="LIPOPOLYSACCHARIDE ASSEMBLY PROTEIN B"/>
    <property type="match status" value="1"/>
</dbReference>
<evidence type="ECO:0000256" key="3">
    <source>
        <dbReference type="PROSITE-ProRule" id="PRU00339"/>
    </source>
</evidence>
<dbReference type="OrthoDB" id="739506at2"/>
<evidence type="ECO:0008006" key="7">
    <source>
        <dbReference type="Google" id="ProtNLM"/>
    </source>
</evidence>
<dbReference type="Gene3D" id="1.25.40.10">
    <property type="entry name" value="Tetratricopeptide repeat domain"/>
    <property type="match status" value="2"/>
</dbReference>
<reference evidence="5 6" key="1">
    <citation type="submission" date="2019-07" db="EMBL/GenBank/DDBJ databases">
        <title>Genomic Encyclopedia of Archaeal and Bacterial Type Strains, Phase II (KMG-II): from individual species to whole genera.</title>
        <authorList>
            <person name="Goeker M."/>
        </authorList>
    </citation>
    <scope>NUCLEOTIDE SEQUENCE [LARGE SCALE GENOMIC DNA]</scope>
    <source>
        <strain evidence="5 6">ATCC BAA-1854</strain>
    </source>
</reference>
<gene>
    <name evidence="5" type="ORF">JN11_02131</name>
</gene>
<protein>
    <recommendedName>
        <fullName evidence="7">Tetratricopeptide repeat protein</fullName>
    </recommendedName>
</protein>
<proteinExistence type="predicted"/>
<keyword evidence="1" id="KW-0677">Repeat</keyword>
<keyword evidence="6" id="KW-1185">Reference proteome</keyword>
<dbReference type="SMART" id="SM00028">
    <property type="entry name" value="TPR"/>
    <property type="match status" value="4"/>
</dbReference>
<comment type="caution">
    <text evidence="5">The sequence shown here is derived from an EMBL/GenBank/DDBJ whole genome shotgun (WGS) entry which is preliminary data.</text>
</comment>
<dbReference type="InterPro" id="IPR051012">
    <property type="entry name" value="CellSynth/LPSAsmb/PSIAsmb"/>
</dbReference>
<organism evidence="5 6">
    <name type="scientific">Mucilaginibacter frigoritolerans</name>
    <dbReference type="NCBI Taxonomy" id="652788"/>
    <lineage>
        <taxon>Bacteria</taxon>
        <taxon>Pseudomonadati</taxon>
        <taxon>Bacteroidota</taxon>
        <taxon>Sphingobacteriia</taxon>
        <taxon>Sphingobacteriales</taxon>
        <taxon>Sphingobacteriaceae</taxon>
        <taxon>Mucilaginibacter</taxon>
    </lineage>
</organism>
<dbReference type="InterPro" id="IPR011990">
    <property type="entry name" value="TPR-like_helical_dom_sf"/>
</dbReference>
<keyword evidence="4" id="KW-0732">Signal</keyword>
<accession>A0A562U6S6</accession>
<dbReference type="AlphaFoldDB" id="A0A562U6S6"/>
<evidence type="ECO:0000313" key="5">
    <source>
        <dbReference type="EMBL" id="TWJ00871.1"/>
    </source>
</evidence>
<keyword evidence="2 3" id="KW-0802">TPR repeat</keyword>
<dbReference type="Proteomes" id="UP000317010">
    <property type="component" value="Unassembled WGS sequence"/>
</dbReference>
<feature type="chain" id="PRO_5021937770" description="Tetratricopeptide repeat protein" evidence="4">
    <location>
        <begin position="21"/>
        <end position="429"/>
    </location>
</feature>
<feature type="signal peptide" evidence="4">
    <location>
        <begin position="1"/>
        <end position="20"/>
    </location>
</feature>
<dbReference type="PANTHER" id="PTHR45586">
    <property type="entry name" value="TPR REPEAT-CONTAINING PROTEIN PA4667"/>
    <property type="match status" value="1"/>
</dbReference>
<evidence type="ECO:0000313" key="6">
    <source>
        <dbReference type="Proteomes" id="UP000317010"/>
    </source>
</evidence>
<sequence length="429" mass="46779">MKIKLLMVGLLGLISATTFAQKGELNNAQDKYNQYQVSAGSKVPVIVAQGKASITDAKTSIDKASVNPKTSALPLTYALKAAIYASIAVDDSVQTTSIVEFNTASEALKQAKTLDTKNENAKLTDHANIQLAQYLLNKGITDFQNKKFDDAYKSFDSARQLIPTDTTTILNTAIAAINAKNYNAAILNYKDLLTTNYSGKNRIYNDLPNIYLMNKDTAGAVKIIDEALVKYPGNTALQREEIEIALQTGKTADITGKLQAAIANDPKNKLLYYYAGLTYIQIGDAANTSSAKMKDDAAKKATYQTALDNYSKGVDYCKKAIEIDPDYFEANLNCGYALIRPAVDLYNVARNIPVNKEKEYQAAIAKANAQFDLAKPYLQKAVDLNPKSVDALTNLRNYYRGKTDPAHAAENTAKANDLKKQIDALTGGK</sequence>
<evidence type="ECO:0000256" key="2">
    <source>
        <dbReference type="ARBA" id="ARBA00022803"/>
    </source>
</evidence>
<dbReference type="RefSeq" id="WP_144912328.1">
    <property type="nucleotide sequence ID" value="NZ_VLLI01000005.1"/>
</dbReference>
<evidence type="ECO:0000256" key="1">
    <source>
        <dbReference type="ARBA" id="ARBA00022737"/>
    </source>
</evidence>
<evidence type="ECO:0000256" key="4">
    <source>
        <dbReference type="SAM" id="SignalP"/>
    </source>
</evidence>
<feature type="repeat" description="TPR" evidence="3">
    <location>
        <begin position="132"/>
        <end position="165"/>
    </location>
</feature>
<dbReference type="InterPro" id="IPR019734">
    <property type="entry name" value="TPR_rpt"/>
</dbReference>
<name>A0A562U6S6_9SPHI</name>
<dbReference type="PROSITE" id="PS50005">
    <property type="entry name" value="TPR"/>
    <property type="match status" value="1"/>
</dbReference>
<dbReference type="EMBL" id="VLLI01000005">
    <property type="protein sequence ID" value="TWJ00871.1"/>
    <property type="molecule type" value="Genomic_DNA"/>
</dbReference>
<dbReference type="SUPFAM" id="SSF48452">
    <property type="entry name" value="TPR-like"/>
    <property type="match status" value="1"/>
</dbReference>